<dbReference type="Proteomes" id="UP000830116">
    <property type="component" value="Chromosome"/>
</dbReference>
<proteinExistence type="inferred from homology"/>
<gene>
    <name evidence="4" type="ORF">MNR06_07525</name>
</gene>
<dbReference type="GO" id="GO:0016787">
    <property type="term" value="F:hydrolase activity"/>
    <property type="evidence" value="ECO:0007669"/>
    <property type="project" value="UniProtKB-KW"/>
</dbReference>
<accession>A0ABY4CKN2</accession>
<dbReference type="PANTHER" id="PTHR46124:SF2">
    <property type="entry name" value="D-AMINOACYL-TRNA DEACYLASE"/>
    <property type="match status" value="1"/>
</dbReference>
<dbReference type="CDD" id="cd01310">
    <property type="entry name" value="TatD_DNAse"/>
    <property type="match status" value="1"/>
</dbReference>
<sequence length="256" mass="28688">MEWIDIHAHLNMLEEGVEAAIANAKSVGVKKIITIGTEPGDHQLVLDIARKYYPDVYCTLGVHPHDGKVYTEAAGKFIEEHVVEPCVVAVGEIGLDYYYDQSPRKEQQDAFRAQLEIAKRTKMPVEIHTRDAEEDTIGILKEFKGSVNGLIHCFTGTEWLARQALDIGFNISISGVVTFKNADSLRSTVKMLPLDRIHVETDAPFLAPIPMRGKKNTPAYVIHTAKFVAELKGISEEELCEQTRKNALKMFPKISW</sequence>
<evidence type="ECO:0000313" key="4">
    <source>
        <dbReference type="EMBL" id="UOF02800.1"/>
    </source>
</evidence>
<dbReference type="EMBL" id="CP093442">
    <property type="protein sequence ID" value="UOF02800.1"/>
    <property type="molecule type" value="Genomic_DNA"/>
</dbReference>
<dbReference type="PANTHER" id="PTHR46124">
    <property type="entry name" value="D-AMINOACYL-TRNA DEACYLASE"/>
    <property type="match status" value="1"/>
</dbReference>
<dbReference type="InterPro" id="IPR015991">
    <property type="entry name" value="TatD/YcfH-like"/>
</dbReference>
<reference evidence="4" key="1">
    <citation type="submission" date="2022-03" db="EMBL/GenBank/DDBJ databases">
        <title>Genome Identification and Characterization of new species Bdellovibrio reynosense LBG001 sp. nov. from a Mexico soil sample.</title>
        <authorList>
            <person name="Camilli A."/>
            <person name="Ajao Y."/>
            <person name="Guo X."/>
        </authorList>
    </citation>
    <scope>NUCLEOTIDE SEQUENCE</scope>
    <source>
        <strain evidence="4">LBG001</strain>
    </source>
</reference>
<comment type="similarity">
    <text evidence="1">Belongs to the metallo-dependent hydrolases superfamily. TatD-type hydrolase family.</text>
</comment>
<dbReference type="InterPro" id="IPR001130">
    <property type="entry name" value="TatD-like"/>
</dbReference>
<dbReference type="Gene3D" id="3.20.20.140">
    <property type="entry name" value="Metal-dependent hydrolases"/>
    <property type="match status" value="1"/>
</dbReference>
<evidence type="ECO:0000256" key="3">
    <source>
        <dbReference type="ARBA" id="ARBA00022801"/>
    </source>
</evidence>
<dbReference type="NCBIfam" id="TIGR00010">
    <property type="entry name" value="YchF/TatD family DNA exonuclease"/>
    <property type="match status" value="1"/>
</dbReference>
<dbReference type="PROSITE" id="PS01090">
    <property type="entry name" value="TATD_2"/>
    <property type="match status" value="1"/>
</dbReference>
<dbReference type="SUPFAM" id="SSF51556">
    <property type="entry name" value="Metallo-dependent hydrolases"/>
    <property type="match status" value="1"/>
</dbReference>
<dbReference type="InterPro" id="IPR018228">
    <property type="entry name" value="DNase_TatD-rel_CS"/>
</dbReference>
<dbReference type="Pfam" id="PF01026">
    <property type="entry name" value="TatD_DNase"/>
    <property type="match status" value="1"/>
</dbReference>
<dbReference type="RefSeq" id="WP_243540614.1">
    <property type="nucleotide sequence ID" value="NZ_CP093442.1"/>
</dbReference>
<evidence type="ECO:0000256" key="2">
    <source>
        <dbReference type="ARBA" id="ARBA00022723"/>
    </source>
</evidence>
<keyword evidence="3 4" id="KW-0378">Hydrolase</keyword>
<evidence type="ECO:0000256" key="1">
    <source>
        <dbReference type="ARBA" id="ARBA00009275"/>
    </source>
</evidence>
<organism evidence="4 5">
    <name type="scientific">Bdellovibrio reynosensis</name>
    <dbReference type="NCBI Taxonomy" id="2835041"/>
    <lineage>
        <taxon>Bacteria</taxon>
        <taxon>Pseudomonadati</taxon>
        <taxon>Bdellovibrionota</taxon>
        <taxon>Bdellovibrionia</taxon>
        <taxon>Bdellovibrionales</taxon>
        <taxon>Pseudobdellovibrionaceae</taxon>
        <taxon>Bdellovibrio</taxon>
    </lineage>
</organism>
<name>A0ABY4CKN2_9BACT</name>
<evidence type="ECO:0000313" key="5">
    <source>
        <dbReference type="Proteomes" id="UP000830116"/>
    </source>
</evidence>
<dbReference type="InterPro" id="IPR032466">
    <property type="entry name" value="Metal_Hydrolase"/>
</dbReference>
<keyword evidence="2" id="KW-0479">Metal-binding</keyword>
<keyword evidence="5" id="KW-1185">Reference proteome</keyword>
<dbReference type="PIRSF" id="PIRSF005902">
    <property type="entry name" value="DNase_TatD"/>
    <property type="match status" value="1"/>
</dbReference>
<protein>
    <submittedName>
        <fullName evidence="4">TatD family hydrolase</fullName>
    </submittedName>
</protein>